<evidence type="ECO:0000313" key="2">
    <source>
        <dbReference type="Proteomes" id="UP000594603"/>
    </source>
</evidence>
<reference evidence="1" key="1">
    <citation type="submission" date="2020-04" db="EMBL/GenBank/DDBJ databases">
        <title>A novel bacterium ('Candidatus Sarcina troglodytae' sp. nov.) linked to a protracted, uniformly lethal epizootic among sanctuary western chimpanzees (Pan troglodytes verus) in Sierra Leone.</title>
        <authorList>
            <person name="Owens L.A."/>
            <person name="Colitti B."/>
            <person name="Hirji I."/>
            <person name="Pizaro A."/>
            <person name="Jaffe J.E."/>
            <person name="Moittie S."/>
            <person name="Bishop-Lilly K.A."/>
            <person name="Estrella L.A."/>
            <person name="Voegtly L.J."/>
            <person name="Kuhn J.H."/>
            <person name="Suen G."/>
            <person name="Deblois C.L."/>
            <person name="Dunn C."/>
            <person name="Juan-Salles C."/>
            <person name="Goldberg T.L."/>
        </authorList>
    </citation>
    <scope>NUCLEOTIDE SEQUENCE</scope>
    <source>
        <strain evidence="1">JB2</strain>
    </source>
</reference>
<keyword evidence="2" id="KW-1185">Reference proteome</keyword>
<evidence type="ECO:0000313" key="1">
    <source>
        <dbReference type="EMBL" id="QPJ86355.1"/>
    </source>
</evidence>
<accession>A0ACD1BG34</accession>
<dbReference type="EMBL" id="CP051754">
    <property type="protein sequence ID" value="QPJ86355.1"/>
    <property type="molecule type" value="Genomic_DNA"/>
</dbReference>
<proteinExistence type="predicted"/>
<protein>
    <submittedName>
        <fullName evidence="1">MMPL family transporter</fullName>
    </submittedName>
</protein>
<gene>
    <name evidence="1" type="ORF">HH195_10795</name>
</gene>
<name>A0ACD1BG34_9CLOT</name>
<dbReference type="Proteomes" id="UP000594603">
    <property type="component" value="Chromosome"/>
</dbReference>
<organism evidence="1 2">
    <name type="scientific">Candidatus Sarcina troglodytae</name>
    <dbReference type="NCBI Taxonomy" id="2726954"/>
    <lineage>
        <taxon>Bacteria</taxon>
        <taxon>Bacillati</taxon>
        <taxon>Bacillota</taxon>
        <taxon>Clostridia</taxon>
        <taxon>Eubacteriales</taxon>
        <taxon>Clostridiaceae</taxon>
        <taxon>Sarcina</taxon>
    </lineage>
</organism>
<sequence>MERLVNGILKYKKSILVFFILATVISLFTSSLVNINYNIMDYLPEEAPSTKALDVMNEEYDKGAANVRVVLKDVSIVDALKYKEMIKKVDGVDDIQWLDDVVNIKEPLELENQDIIESWYKNNEALFSITVNEDKEESAIDEIGEIIGENGMISGSAVNIVFAQETTEKELIKMMVILIPIILIILFLTTSSWFEPVLFLSTIGIAIIINSGTNLILGEISFVTKAAGSILQLAVSMDYSIFLLHRFSEFRNEGLDVKEAMKEAILKSVSSILSSGLTTVVGFAALIVMKFKIGPDMGFVMLKAICLSLISVLVLLPVLALYCYKLIDKTQHKSFMPKFNKFAKVSYKFRHISIILFLLLLIPCFLAQQNNSFSYGASEIYSDESTKIGHDTAAINKEFGKTNPLVLMVPKGDLVSERALCDELENIDKITSITSYAETVGITIPTEYIPDDTLSQLISDNYSRFIIVANVKVEGDETFALIDEIRNLAYKYYNDSYYFLGESVNTLDLKETIEDDNKKVNAISIIAIMIILLLTFKSLSLPIILVLVIEFSIWSNLTFNYFIGNDVFYIAYLIISSIQLGATIDYAILFTNRYMENRETMNKKEATQATISTTTVSILTSASILATAGIILGEISTNSIIAQLGILVGRGAILSLILVLFVLPALLMLLDKLIAKTTKKNKGEILINE</sequence>